<dbReference type="GO" id="GO:0015886">
    <property type="term" value="P:heme transport"/>
    <property type="evidence" value="ECO:0007669"/>
    <property type="project" value="InterPro"/>
</dbReference>
<evidence type="ECO:0000256" key="5">
    <source>
        <dbReference type="ARBA" id="ARBA00022448"/>
    </source>
</evidence>
<proteinExistence type="inferred from homology"/>
<evidence type="ECO:0000256" key="4">
    <source>
        <dbReference type="ARBA" id="ARBA00016461"/>
    </source>
</evidence>
<evidence type="ECO:0000313" key="14">
    <source>
        <dbReference type="Proteomes" id="UP000515811"/>
    </source>
</evidence>
<sequence length="43" mass="4810">MHKHAFYIALGYGVSALLLAIEVLALYLAARRSRKSLHTEDPL</sequence>
<dbReference type="RefSeq" id="WP_187595930.1">
    <property type="nucleotide sequence ID" value="NZ_CP060714.1"/>
</dbReference>
<accession>A0A7G9RJ82</accession>
<organism evidence="13 14">
    <name type="scientific">Diaphorobacter ruginosibacter</name>
    <dbReference type="NCBI Taxonomy" id="1715720"/>
    <lineage>
        <taxon>Bacteria</taxon>
        <taxon>Pseudomonadati</taxon>
        <taxon>Pseudomonadota</taxon>
        <taxon>Betaproteobacteria</taxon>
        <taxon>Burkholderiales</taxon>
        <taxon>Comamonadaceae</taxon>
        <taxon>Diaphorobacter</taxon>
    </lineage>
</organism>
<dbReference type="KEGG" id="drg:H9K76_13555"/>
<keyword evidence="7 12" id="KW-0997">Cell inner membrane</keyword>
<dbReference type="GO" id="GO:0017004">
    <property type="term" value="P:cytochrome complex assembly"/>
    <property type="evidence" value="ECO:0007669"/>
    <property type="project" value="UniProtKB-KW"/>
</dbReference>
<evidence type="ECO:0000256" key="6">
    <source>
        <dbReference type="ARBA" id="ARBA00022475"/>
    </source>
</evidence>
<evidence type="ECO:0000256" key="7">
    <source>
        <dbReference type="ARBA" id="ARBA00022519"/>
    </source>
</evidence>
<evidence type="ECO:0000256" key="3">
    <source>
        <dbReference type="ARBA" id="ARBA00008741"/>
    </source>
</evidence>
<dbReference type="EMBL" id="CP060714">
    <property type="protein sequence ID" value="QNN55657.1"/>
    <property type="molecule type" value="Genomic_DNA"/>
</dbReference>
<evidence type="ECO:0000313" key="13">
    <source>
        <dbReference type="EMBL" id="QNN55657.1"/>
    </source>
</evidence>
<keyword evidence="5 12" id="KW-0813">Transport</keyword>
<dbReference type="NCBIfam" id="TIGR03141">
    <property type="entry name" value="cytochro_ccmD"/>
    <property type="match status" value="1"/>
</dbReference>
<evidence type="ECO:0000256" key="12">
    <source>
        <dbReference type="RuleBase" id="RU363101"/>
    </source>
</evidence>
<feature type="transmembrane region" description="Helical" evidence="12">
    <location>
        <begin position="6"/>
        <end position="29"/>
    </location>
</feature>
<gene>
    <name evidence="13" type="primary">ccmD</name>
    <name evidence="13" type="ORF">H9K76_13555</name>
</gene>
<evidence type="ECO:0000256" key="2">
    <source>
        <dbReference type="ARBA" id="ARBA00004377"/>
    </source>
</evidence>
<keyword evidence="9 12" id="KW-0201">Cytochrome c-type biogenesis</keyword>
<evidence type="ECO:0000256" key="1">
    <source>
        <dbReference type="ARBA" id="ARBA00002442"/>
    </source>
</evidence>
<protein>
    <recommendedName>
        <fullName evidence="4 12">Heme exporter protein D</fullName>
    </recommendedName>
</protein>
<dbReference type="InterPro" id="IPR007078">
    <property type="entry name" value="Haem_export_protD_CcmD"/>
</dbReference>
<dbReference type="Proteomes" id="UP000515811">
    <property type="component" value="Chromosome"/>
</dbReference>
<comment type="similarity">
    <text evidence="3 12">Belongs to the CcmD/CycX/HelD family.</text>
</comment>
<dbReference type="Pfam" id="PF04995">
    <property type="entry name" value="CcmD"/>
    <property type="match status" value="1"/>
</dbReference>
<evidence type="ECO:0000256" key="10">
    <source>
        <dbReference type="ARBA" id="ARBA00022989"/>
    </source>
</evidence>
<keyword evidence="14" id="KW-1185">Reference proteome</keyword>
<keyword evidence="6 12" id="KW-1003">Cell membrane</keyword>
<dbReference type="AlphaFoldDB" id="A0A7G9RJ82"/>
<name>A0A7G9RJ82_9BURK</name>
<reference evidence="13 14" key="1">
    <citation type="submission" date="2020-08" db="EMBL/GenBank/DDBJ databases">
        <title>Genome sequence of Diaphorobacter ruginosibacter DSM 27467T.</title>
        <authorList>
            <person name="Hyun D.-W."/>
            <person name="Bae J.-W."/>
        </authorList>
    </citation>
    <scope>NUCLEOTIDE SEQUENCE [LARGE SCALE GENOMIC DNA]</scope>
    <source>
        <strain evidence="13 14">DSM 27467</strain>
    </source>
</reference>
<comment type="function">
    <text evidence="1 12">Required for the export of heme to the periplasm for the biogenesis of c-type cytochromes.</text>
</comment>
<keyword evidence="8 12" id="KW-0812">Transmembrane</keyword>
<keyword evidence="10 12" id="KW-1133">Transmembrane helix</keyword>
<keyword evidence="11 12" id="KW-0472">Membrane</keyword>
<evidence type="ECO:0000256" key="8">
    <source>
        <dbReference type="ARBA" id="ARBA00022692"/>
    </source>
</evidence>
<evidence type="ECO:0000256" key="11">
    <source>
        <dbReference type="ARBA" id="ARBA00023136"/>
    </source>
</evidence>
<dbReference type="GO" id="GO:0005886">
    <property type="term" value="C:plasma membrane"/>
    <property type="evidence" value="ECO:0007669"/>
    <property type="project" value="UniProtKB-SubCell"/>
</dbReference>
<comment type="subcellular location">
    <subcellularLocation>
        <location evidence="2 12">Cell inner membrane</location>
        <topology evidence="2 12">Single-pass membrane protein</topology>
    </subcellularLocation>
</comment>
<evidence type="ECO:0000256" key="9">
    <source>
        <dbReference type="ARBA" id="ARBA00022748"/>
    </source>
</evidence>